<dbReference type="KEGG" id="rta:Rta_30060"/>
<proteinExistence type="inferred from homology"/>
<comment type="similarity">
    <text evidence="2">Belongs to the membrane fusion protein (MFP) (TC 8.A.1) family.</text>
</comment>
<sequence length="154" mass="16617">MRVGLVGETGHPHAGRVDFFDNRVTRSTGTISLRAVVRNSERRLTPGLFARVQLPVDEPSDALLIDENAVLTDQDRKYVYVVDADGNAQRREVQLGGTSERLRVVRSGVAAGDRLVVEGMRRILRSGMPVTAQAAGLTSPTAAATNPDVSPQAR</sequence>
<dbReference type="Gene3D" id="2.40.420.20">
    <property type="match status" value="1"/>
</dbReference>
<feature type="compositionally biased region" description="Polar residues" evidence="3">
    <location>
        <begin position="136"/>
        <end position="154"/>
    </location>
</feature>
<dbReference type="PANTHER" id="PTHR30158:SF26">
    <property type="entry name" value="RESISTANCE-NODULATION-CELL DIVISION (RND) MULTIDRUG EFFLUX MEMBRANE FUSION PROTEIN MEXE"/>
    <property type="match status" value="1"/>
</dbReference>
<name>F5XW12_RAMTT</name>
<dbReference type="InterPro" id="IPR006143">
    <property type="entry name" value="RND_pump_MFP"/>
</dbReference>
<dbReference type="GO" id="GO:0022857">
    <property type="term" value="F:transmembrane transporter activity"/>
    <property type="evidence" value="ECO:0007669"/>
    <property type="project" value="InterPro"/>
</dbReference>
<dbReference type="GO" id="GO:0046677">
    <property type="term" value="P:response to antibiotic"/>
    <property type="evidence" value="ECO:0007669"/>
    <property type="project" value="TreeGrafter"/>
</dbReference>
<dbReference type="InterPro" id="IPR058626">
    <property type="entry name" value="MdtA-like_b-barrel"/>
</dbReference>
<dbReference type="SUPFAM" id="SSF111369">
    <property type="entry name" value="HlyD-like secretion proteins"/>
    <property type="match status" value="1"/>
</dbReference>
<evidence type="ECO:0000313" key="6">
    <source>
        <dbReference type="EMBL" id="AEG94115.1"/>
    </source>
</evidence>
<accession>F5XW12</accession>
<reference evidence="6 7" key="2">
    <citation type="journal article" date="2011" name="PLoS ONE">
        <title>The Cyst-Dividing Bacterium Ramlibacter tataouinensis TTB310 Genome Reveals a Well-Stocked Toolbox for Adaptation to a Desert Environment.</title>
        <authorList>
            <person name="De Luca G."/>
            <person name="Barakat M."/>
            <person name="Ortet P."/>
            <person name="Fochesato S."/>
            <person name="Jourlin-Castelli C."/>
            <person name="Ansaldi M."/>
            <person name="Py B."/>
            <person name="Fichant G."/>
            <person name="Coutinho P.M."/>
            <person name="Voulhoux R."/>
            <person name="Bastien O."/>
            <person name="Marechal E."/>
            <person name="Henrissat B."/>
            <person name="Quentin Y."/>
            <person name="Noirot P."/>
            <person name="Filloux A."/>
            <person name="Mejean V."/>
            <person name="Dubow M.S."/>
            <person name="Barras F."/>
            <person name="Barbe V."/>
            <person name="Weissenbach J."/>
            <person name="Mihalcescu I."/>
            <person name="Vermeglio A."/>
            <person name="Achouak W."/>
            <person name="Heulin T."/>
        </authorList>
    </citation>
    <scope>NUCLEOTIDE SEQUENCE [LARGE SCALE GENOMIC DNA]</scope>
    <source>
        <strain evidence="7">ATCC BAA-407 / DSM 14655 / LMG 21543 / TTB310</strain>
    </source>
</reference>
<evidence type="ECO:0000259" key="4">
    <source>
        <dbReference type="Pfam" id="PF25944"/>
    </source>
</evidence>
<feature type="domain" description="YknX-like C-terminal permuted SH3-like" evidence="5">
    <location>
        <begin position="67"/>
        <end position="131"/>
    </location>
</feature>
<gene>
    <name evidence="6" type="ordered locus">Rta_30060</name>
</gene>
<dbReference type="Proteomes" id="UP000008385">
    <property type="component" value="Chromosome"/>
</dbReference>
<dbReference type="AlphaFoldDB" id="F5XW12"/>
<dbReference type="Pfam" id="PF25944">
    <property type="entry name" value="Beta-barrel_RND"/>
    <property type="match status" value="1"/>
</dbReference>
<organism evidence="6 7">
    <name type="scientific">Ramlibacter tataouinensis (strain ATCC BAA-407 / DSM 14655 / LMG 21543 / TTB310)</name>
    <dbReference type="NCBI Taxonomy" id="365046"/>
    <lineage>
        <taxon>Bacteria</taxon>
        <taxon>Pseudomonadati</taxon>
        <taxon>Pseudomonadota</taxon>
        <taxon>Betaproteobacteria</taxon>
        <taxon>Burkholderiales</taxon>
        <taxon>Comamonadaceae</taxon>
        <taxon>Ramlibacter</taxon>
    </lineage>
</organism>
<dbReference type="Pfam" id="PF25989">
    <property type="entry name" value="YknX_C"/>
    <property type="match status" value="1"/>
</dbReference>
<reference evidence="7" key="1">
    <citation type="submission" date="2006-01" db="EMBL/GenBank/DDBJ databases">
        <title>Genome of the cyst-dividing bacterium Ramlibacter tataouinensis.</title>
        <authorList>
            <person name="Barakat M."/>
            <person name="Ortet P."/>
            <person name="De Luca G."/>
            <person name="Jourlin-Castelli C."/>
            <person name="Ansaldi M."/>
            <person name="Py B."/>
            <person name="Fichant G."/>
            <person name="Coutinho P."/>
            <person name="Voulhoux R."/>
            <person name="Bastien O."/>
            <person name="Roy S."/>
            <person name="Marechal E."/>
            <person name="Henrissat B."/>
            <person name="Quentin Y."/>
            <person name="Noirot P."/>
            <person name="Filloux A."/>
            <person name="Mejean V."/>
            <person name="DuBow M."/>
            <person name="Barras F."/>
            <person name="Heulin T."/>
        </authorList>
    </citation>
    <scope>NUCLEOTIDE SEQUENCE [LARGE SCALE GENOMIC DNA]</scope>
    <source>
        <strain evidence="7">ATCC BAA-407 / DSM 14655 / LMG 21543 / TTB310</strain>
    </source>
</reference>
<dbReference type="eggNOG" id="COG0845">
    <property type="taxonomic scope" value="Bacteria"/>
</dbReference>
<keyword evidence="7" id="KW-1185">Reference proteome</keyword>
<comment type="subcellular location">
    <subcellularLocation>
        <location evidence="1">Cell envelope</location>
    </subcellularLocation>
</comment>
<feature type="region of interest" description="Disordered" evidence="3">
    <location>
        <begin position="135"/>
        <end position="154"/>
    </location>
</feature>
<dbReference type="PANTHER" id="PTHR30158">
    <property type="entry name" value="ACRA/E-RELATED COMPONENT OF DRUG EFFLUX TRANSPORTER"/>
    <property type="match status" value="1"/>
</dbReference>
<dbReference type="GO" id="GO:0005886">
    <property type="term" value="C:plasma membrane"/>
    <property type="evidence" value="ECO:0007669"/>
    <property type="project" value="TreeGrafter"/>
</dbReference>
<dbReference type="GO" id="GO:0030313">
    <property type="term" value="C:cell envelope"/>
    <property type="evidence" value="ECO:0007669"/>
    <property type="project" value="UniProtKB-SubCell"/>
</dbReference>
<feature type="domain" description="Multidrug resistance protein MdtA-like beta-barrel" evidence="4">
    <location>
        <begin position="3"/>
        <end position="57"/>
    </location>
</feature>
<protein>
    <submittedName>
        <fullName evidence="6">Candidate periplasmic linker protein</fullName>
    </submittedName>
</protein>
<evidence type="ECO:0000256" key="2">
    <source>
        <dbReference type="ARBA" id="ARBA00009477"/>
    </source>
</evidence>
<evidence type="ECO:0000313" key="7">
    <source>
        <dbReference type="Proteomes" id="UP000008385"/>
    </source>
</evidence>
<dbReference type="FunFam" id="2.40.420.20:FF:000001">
    <property type="entry name" value="Efflux RND transporter periplasmic adaptor subunit"/>
    <property type="match status" value="1"/>
</dbReference>
<dbReference type="HOGENOM" id="CLU_018816_8_1_4"/>
<dbReference type="STRING" id="365046.Rta_30060"/>
<dbReference type="Gene3D" id="2.40.30.170">
    <property type="match status" value="1"/>
</dbReference>
<dbReference type="EMBL" id="CP000245">
    <property type="protein sequence ID" value="AEG94115.1"/>
    <property type="molecule type" value="Genomic_DNA"/>
</dbReference>
<dbReference type="InterPro" id="IPR058637">
    <property type="entry name" value="YknX-like_C"/>
</dbReference>
<evidence type="ECO:0000259" key="5">
    <source>
        <dbReference type="Pfam" id="PF25989"/>
    </source>
</evidence>
<evidence type="ECO:0000256" key="3">
    <source>
        <dbReference type="SAM" id="MobiDB-lite"/>
    </source>
</evidence>
<evidence type="ECO:0000256" key="1">
    <source>
        <dbReference type="ARBA" id="ARBA00004196"/>
    </source>
</evidence>
<dbReference type="NCBIfam" id="TIGR01730">
    <property type="entry name" value="RND_mfp"/>
    <property type="match status" value="1"/>
</dbReference>